<dbReference type="HOGENOM" id="CLU_067516_1_0_4"/>
<accession>W0SE75</accession>
<evidence type="ECO:0000256" key="2">
    <source>
        <dbReference type="ARBA" id="ARBA00022475"/>
    </source>
</evidence>
<gene>
    <name evidence="9" type="primary">dsrM</name>
    <name evidence="9" type="ORF">SUTH_01438</name>
</gene>
<dbReference type="AlphaFoldDB" id="W0SE75"/>
<evidence type="ECO:0000313" key="9">
    <source>
        <dbReference type="EMBL" id="BAO29237.1"/>
    </source>
</evidence>
<evidence type="ECO:0000256" key="1">
    <source>
        <dbReference type="ARBA" id="ARBA00004651"/>
    </source>
</evidence>
<dbReference type="OrthoDB" id="9769404at2"/>
<keyword evidence="4 7" id="KW-1133">Transmembrane helix</keyword>
<keyword evidence="5" id="KW-0560">Oxidoreductase</keyword>
<reference evidence="9 10" key="1">
    <citation type="journal article" date="2014" name="Syst. Appl. Microbiol.">
        <title>Complete genomes of freshwater sulfur oxidizers Sulfuricella denitrificans skB26 and Sulfuritalea hydrogenivorans sk43H: genetic insights into the sulfur oxidation pathway of betaproteobacteria.</title>
        <authorList>
            <person name="Watanabe T."/>
            <person name="Kojima H."/>
            <person name="Fukui M."/>
        </authorList>
    </citation>
    <scope>NUCLEOTIDE SEQUENCE [LARGE SCALE GENOMIC DNA]</scope>
    <source>
        <strain evidence="9">DSM22779</strain>
    </source>
</reference>
<dbReference type="KEGG" id="shd:SUTH_01438"/>
<feature type="transmembrane region" description="Helical" evidence="7">
    <location>
        <begin position="140"/>
        <end position="157"/>
    </location>
</feature>
<dbReference type="RefSeq" id="WP_041098206.1">
    <property type="nucleotide sequence ID" value="NZ_AP012547.1"/>
</dbReference>
<protein>
    <submittedName>
        <fullName evidence="9">Putative DsrM protein</fullName>
    </submittedName>
</protein>
<evidence type="ECO:0000256" key="4">
    <source>
        <dbReference type="ARBA" id="ARBA00022989"/>
    </source>
</evidence>
<dbReference type="Proteomes" id="UP000031637">
    <property type="component" value="Chromosome"/>
</dbReference>
<evidence type="ECO:0000256" key="7">
    <source>
        <dbReference type="SAM" id="Phobius"/>
    </source>
</evidence>
<dbReference type="GO" id="GO:0016491">
    <property type="term" value="F:oxidoreductase activity"/>
    <property type="evidence" value="ECO:0007669"/>
    <property type="project" value="UniProtKB-KW"/>
</dbReference>
<dbReference type="InterPro" id="IPR023234">
    <property type="entry name" value="NarG-like_domain"/>
</dbReference>
<sequence length="241" mass="27202">MNLLFALLFYVATLILVGGIAYRIYDYARTPAPLKIPTTPAPTTSGGVAFRMFREVVFFESLFKSNLWIWALGWTFHLGLALVLLRHLRYFTEPVNFIIAFIQPFGMYAGFAMAAGLAGLWARRFLVERIRYISTPSDHLMLALLLGIAVTGLLMKFVMHTDIVAVKTFFLGLMVFEINPLPSHPGLYLHLGMVVLLMIIFPVSKLLHAPGVFFSPTRNQVDNPRETRHLAPWAAKFEAKN</sequence>
<dbReference type="EMBL" id="AP012547">
    <property type="protein sequence ID" value="BAO29237.1"/>
    <property type="molecule type" value="Genomic_DNA"/>
</dbReference>
<feature type="domain" description="NarG-like" evidence="8">
    <location>
        <begin position="74"/>
        <end position="209"/>
    </location>
</feature>
<proteinExistence type="predicted"/>
<evidence type="ECO:0000256" key="3">
    <source>
        <dbReference type="ARBA" id="ARBA00022692"/>
    </source>
</evidence>
<dbReference type="GO" id="GO:0005886">
    <property type="term" value="C:plasma membrane"/>
    <property type="evidence" value="ECO:0007669"/>
    <property type="project" value="UniProtKB-SubCell"/>
</dbReference>
<dbReference type="InterPro" id="IPR036197">
    <property type="entry name" value="NarG-like_sf"/>
</dbReference>
<keyword evidence="3 7" id="KW-0812">Transmembrane</keyword>
<evidence type="ECO:0000259" key="8">
    <source>
        <dbReference type="Pfam" id="PF02665"/>
    </source>
</evidence>
<dbReference type="Gene3D" id="1.20.950.20">
    <property type="entry name" value="Transmembrane di-heme cytochromes, Chain C"/>
    <property type="match status" value="1"/>
</dbReference>
<feature type="transmembrane region" description="Helical" evidence="7">
    <location>
        <begin position="187"/>
        <end position="208"/>
    </location>
</feature>
<feature type="transmembrane region" description="Helical" evidence="7">
    <location>
        <begin position="67"/>
        <end position="85"/>
    </location>
</feature>
<keyword evidence="2" id="KW-1003">Cell membrane</keyword>
<name>W0SE75_9PROT</name>
<keyword evidence="6 7" id="KW-0472">Membrane</keyword>
<keyword evidence="10" id="KW-1185">Reference proteome</keyword>
<dbReference type="SUPFAM" id="SSF103501">
    <property type="entry name" value="Respiratory nitrate reductase 1 gamma chain"/>
    <property type="match status" value="1"/>
</dbReference>
<comment type="subcellular location">
    <subcellularLocation>
        <location evidence="1">Cell membrane</location>
        <topology evidence="1">Multi-pass membrane protein</topology>
    </subcellularLocation>
</comment>
<evidence type="ECO:0000313" key="10">
    <source>
        <dbReference type="Proteomes" id="UP000031637"/>
    </source>
</evidence>
<evidence type="ECO:0000256" key="5">
    <source>
        <dbReference type="ARBA" id="ARBA00023002"/>
    </source>
</evidence>
<feature type="transmembrane region" description="Helical" evidence="7">
    <location>
        <begin position="97"/>
        <end position="120"/>
    </location>
</feature>
<evidence type="ECO:0000256" key="6">
    <source>
        <dbReference type="ARBA" id="ARBA00023136"/>
    </source>
</evidence>
<dbReference type="Pfam" id="PF02665">
    <property type="entry name" value="Nitrate_red_gam"/>
    <property type="match status" value="1"/>
</dbReference>
<dbReference type="STRING" id="1223802.SUTH_01438"/>
<organism evidence="9 10">
    <name type="scientific">Sulfuritalea hydrogenivorans sk43H</name>
    <dbReference type="NCBI Taxonomy" id="1223802"/>
    <lineage>
        <taxon>Bacteria</taxon>
        <taxon>Pseudomonadati</taxon>
        <taxon>Pseudomonadota</taxon>
        <taxon>Betaproteobacteria</taxon>
        <taxon>Nitrosomonadales</taxon>
        <taxon>Sterolibacteriaceae</taxon>
        <taxon>Sulfuritalea</taxon>
    </lineage>
</organism>